<evidence type="ECO:0000313" key="3">
    <source>
        <dbReference type="Proteomes" id="UP000712600"/>
    </source>
</evidence>
<feature type="compositionally biased region" description="Basic and acidic residues" evidence="1">
    <location>
        <begin position="39"/>
        <end position="50"/>
    </location>
</feature>
<comment type="caution">
    <text evidence="2">The sequence shown here is derived from an EMBL/GenBank/DDBJ whole genome shotgun (WGS) entry which is preliminary data.</text>
</comment>
<evidence type="ECO:0000313" key="2">
    <source>
        <dbReference type="EMBL" id="KAF3486452.1"/>
    </source>
</evidence>
<feature type="region of interest" description="Disordered" evidence="1">
    <location>
        <begin position="1"/>
        <end position="75"/>
    </location>
</feature>
<dbReference type="EMBL" id="QGKX02002183">
    <property type="protein sequence ID" value="KAF3486452.1"/>
    <property type="molecule type" value="Genomic_DNA"/>
</dbReference>
<proteinExistence type="predicted"/>
<reference evidence="2" key="1">
    <citation type="submission" date="2019-12" db="EMBL/GenBank/DDBJ databases">
        <title>Genome sequencing and annotation of Brassica cretica.</title>
        <authorList>
            <person name="Studholme D.J."/>
            <person name="Sarris P."/>
        </authorList>
    </citation>
    <scope>NUCLEOTIDE SEQUENCE</scope>
    <source>
        <strain evidence="2">PFS-109/04</strain>
        <tissue evidence="2">Leaf</tissue>
    </source>
</reference>
<dbReference type="Proteomes" id="UP000712600">
    <property type="component" value="Unassembled WGS sequence"/>
</dbReference>
<sequence>MKMGQIHSLSENRQEPKDCNAVELRSGTHLPDPVSKQLTAEEKGKQKEGEQPPLEDVLNDEQDAKQPTVIEPVALTTQEQPVPTRVYTPKVPYPVPAKKSRKDYEEMKCKKTLEELTIKLSLVDAIQIIPSMRSLAKGLISGKTSADSDIMMVLKNFTIDDKNAALTPQQGMIEEILADDPLEVALIRVES</sequence>
<protein>
    <submittedName>
        <fullName evidence="2">Uncharacterized protein</fullName>
    </submittedName>
</protein>
<dbReference type="AlphaFoldDB" id="A0A8S9MYD1"/>
<name>A0A8S9MYD1_BRACR</name>
<evidence type="ECO:0000256" key="1">
    <source>
        <dbReference type="SAM" id="MobiDB-lite"/>
    </source>
</evidence>
<accession>A0A8S9MYD1</accession>
<gene>
    <name evidence="2" type="ORF">F2Q69_00053234</name>
</gene>
<organism evidence="2 3">
    <name type="scientific">Brassica cretica</name>
    <name type="common">Mustard</name>
    <dbReference type="NCBI Taxonomy" id="69181"/>
    <lineage>
        <taxon>Eukaryota</taxon>
        <taxon>Viridiplantae</taxon>
        <taxon>Streptophyta</taxon>
        <taxon>Embryophyta</taxon>
        <taxon>Tracheophyta</taxon>
        <taxon>Spermatophyta</taxon>
        <taxon>Magnoliopsida</taxon>
        <taxon>eudicotyledons</taxon>
        <taxon>Gunneridae</taxon>
        <taxon>Pentapetalae</taxon>
        <taxon>rosids</taxon>
        <taxon>malvids</taxon>
        <taxon>Brassicales</taxon>
        <taxon>Brassicaceae</taxon>
        <taxon>Brassiceae</taxon>
        <taxon>Brassica</taxon>
    </lineage>
</organism>
<feature type="compositionally biased region" description="Basic and acidic residues" evidence="1">
    <location>
        <begin position="10"/>
        <end position="20"/>
    </location>
</feature>